<gene>
    <name evidence="2" type="ORF">Cgig2_019980</name>
</gene>
<feature type="compositionally biased region" description="Acidic residues" evidence="1">
    <location>
        <begin position="477"/>
        <end position="488"/>
    </location>
</feature>
<sequence length="497" mass="56169">MADHDVSTQNLQYDVGHYEDIDLNVLDVSETREDEENDEEEEEEEEAEEEEFEDFISDEDEELGSTSSKGLAKGGRRLIRLVNSRSTPSNTTPSASASPSPTPGTTSISSRTSPLPNPDDSPFSSPRIQTPVFNSEQSPQLNVDAGLSISSAVQLENSPNLDSSTEVNSTRRGKTQIWPDEKGLFCPEFHGKVVRKITEIYEGKYDATYPSWRKIPQSVRDMWFNELKAISMEPKPSQKFYWGEEHHEVEIRQCFEFRGSETLKDTFKEVRKKPDKRPQWLDEAIWKELWAYWNSDAFKKKSDAAKMNRASTTGEKYIRKLSETQTTQSTQATFDGSTPSTPSEPSYDEQMKIWIDANGLTKRGHLCGFGPEGDIYTNSQGPCYIQNRDKAYTNTFATLVDENKRQKIELDSQKKVLDDVQAKLTLEQAKSKKQTKKVQKYAKATQDIQAQMFQWHFLMKTITPNLPPPIPVIDSLSESEDGAEDDNDGGGGGGAYE</sequence>
<dbReference type="AlphaFoldDB" id="A0A9Q1Q9W6"/>
<evidence type="ECO:0000313" key="3">
    <source>
        <dbReference type="Proteomes" id="UP001153076"/>
    </source>
</evidence>
<feature type="compositionally biased region" description="Low complexity" evidence="1">
    <location>
        <begin position="83"/>
        <end position="114"/>
    </location>
</feature>
<proteinExistence type="predicted"/>
<dbReference type="OrthoDB" id="1420514at2759"/>
<feature type="region of interest" description="Disordered" evidence="1">
    <location>
        <begin position="323"/>
        <end position="346"/>
    </location>
</feature>
<evidence type="ECO:0000313" key="2">
    <source>
        <dbReference type="EMBL" id="KAJ8434353.1"/>
    </source>
</evidence>
<organism evidence="2 3">
    <name type="scientific">Carnegiea gigantea</name>
    <dbReference type="NCBI Taxonomy" id="171969"/>
    <lineage>
        <taxon>Eukaryota</taxon>
        <taxon>Viridiplantae</taxon>
        <taxon>Streptophyta</taxon>
        <taxon>Embryophyta</taxon>
        <taxon>Tracheophyta</taxon>
        <taxon>Spermatophyta</taxon>
        <taxon>Magnoliopsida</taxon>
        <taxon>eudicotyledons</taxon>
        <taxon>Gunneridae</taxon>
        <taxon>Pentapetalae</taxon>
        <taxon>Caryophyllales</taxon>
        <taxon>Cactineae</taxon>
        <taxon>Cactaceae</taxon>
        <taxon>Cactoideae</taxon>
        <taxon>Echinocereeae</taxon>
        <taxon>Carnegiea</taxon>
    </lineage>
</organism>
<dbReference type="EMBL" id="JAKOGI010000482">
    <property type="protein sequence ID" value="KAJ8434353.1"/>
    <property type="molecule type" value="Genomic_DNA"/>
</dbReference>
<reference evidence="2" key="1">
    <citation type="submission" date="2022-04" db="EMBL/GenBank/DDBJ databases">
        <title>Carnegiea gigantea Genome sequencing and assembly v2.</title>
        <authorList>
            <person name="Copetti D."/>
            <person name="Sanderson M.J."/>
            <person name="Burquez A."/>
            <person name="Wojciechowski M.F."/>
        </authorList>
    </citation>
    <scope>NUCLEOTIDE SEQUENCE</scope>
    <source>
        <strain evidence="2">SGP5-SGP5p</strain>
        <tissue evidence="2">Aerial part</tissue>
    </source>
</reference>
<keyword evidence="3" id="KW-1185">Reference proteome</keyword>
<feature type="region of interest" description="Disordered" evidence="1">
    <location>
        <begin position="469"/>
        <end position="497"/>
    </location>
</feature>
<feature type="compositionally biased region" description="Low complexity" evidence="1">
    <location>
        <begin position="324"/>
        <end position="333"/>
    </location>
</feature>
<name>A0A9Q1Q9W6_9CARY</name>
<feature type="compositionally biased region" description="Polar residues" evidence="1">
    <location>
        <begin position="334"/>
        <end position="344"/>
    </location>
</feature>
<evidence type="ECO:0000256" key="1">
    <source>
        <dbReference type="SAM" id="MobiDB-lite"/>
    </source>
</evidence>
<feature type="region of interest" description="Disordered" evidence="1">
    <location>
        <begin position="1"/>
        <end position="143"/>
    </location>
</feature>
<feature type="compositionally biased region" description="Polar residues" evidence="1">
    <location>
        <begin position="122"/>
        <end position="141"/>
    </location>
</feature>
<feature type="compositionally biased region" description="Acidic residues" evidence="1">
    <location>
        <begin position="32"/>
        <end position="63"/>
    </location>
</feature>
<comment type="caution">
    <text evidence="2">The sequence shown here is derived from an EMBL/GenBank/DDBJ whole genome shotgun (WGS) entry which is preliminary data.</text>
</comment>
<dbReference type="Proteomes" id="UP001153076">
    <property type="component" value="Unassembled WGS sequence"/>
</dbReference>
<evidence type="ECO:0008006" key="4">
    <source>
        <dbReference type="Google" id="ProtNLM"/>
    </source>
</evidence>
<accession>A0A9Q1Q9W6</accession>
<protein>
    <recommendedName>
        <fullName evidence="4">Transposase, Ptta/En/Spm, plant</fullName>
    </recommendedName>
</protein>